<feature type="compositionally biased region" description="Low complexity" evidence="1">
    <location>
        <begin position="713"/>
        <end position="724"/>
    </location>
</feature>
<dbReference type="RefSeq" id="WP_095071056.1">
    <property type="nucleotide sequence ID" value="NZ_LT899436.1"/>
</dbReference>
<dbReference type="InterPro" id="IPR002909">
    <property type="entry name" value="IPT_dom"/>
</dbReference>
<dbReference type="Pfam" id="PF01833">
    <property type="entry name" value="TIG"/>
    <property type="match status" value="2"/>
</dbReference>
<keyword evidence="5" id="KW-1185">Reference proteome</keyword>
<dbReference type="InterPro" id="IPR032477">
    <property type="entry name" value="Glyco_hydro_64"/>
</dbReference>
<name>A0A238UAF0_9FLAO</name>
<evidence type="ECO:0000259" key="3">
    <source>
        <dbReference type="PROSITE" id="PS52006"/>
    </source>
</evidence>
<reference evidence="4 5" key="1">
    <citation type="submission" date="2017-07" db="EMBL/GenBank/DDBJ databases">
        <authorList>
            <person name="Sun Z.S."/>
            <person name="Albrecht U."/>
            <person name="Echele G."/>
            <person name="Lee C.C."/>
        </authorList>
    </citation>
    <scope>NUCLEOTIDE SEQUENCE [LARGE SCALE GENOMIC DNA]</scope>
    <source>
        <strain evidence="5">type strain: KCTC 22618</strain>
    </source>
</reference>
<dbReference type="PROSITE" id="PS52006">
    <property type="entry name" value="GH64"/>
    <property type="match status" value="1"/>
</dbReference>
<organism evidence="4 5">
    <name type="scientific">Tenacibaculum jejuense</name>
    <dbReference type="NCBI Taxonomy" id="584609"/>
    <lineage>
        <taxon>Bacteria</taxon>
        <taxon>Pseudomonadati</taxon>
        <taxon>Bacteroidota</taxon>
        <taxon>Flavobacteriia</taxon>
        <taxon>Flavobacteriales</taxon>
        <taxon>Flavobacteriaceae</taxon>
        <taxon>Tenacibaculum</taxon>
    </lineage>
</organism>
<dbReference type="OrthoDB" id="1183653at2"/>
<dbReference type="GO" id="GO:0017154">
    <property type="term" value="F:semaphorin receptor activity"/>
    <property type="evidence" value="ECO:0007669"/>
    <property type="project" value="InterPro"/>
</dbReference>
<evidence type="ECO:0000256" key="2">
    <source>
        <dbReference type="SAM" id="Phobius"/>
    </source>
</evidence>
<dbReference type="Gene3D" id="2.60.40.10">
    <property type="entry name" value="Immunoglobulins"/>
    <property type="match status" value="2"/>
</dbReference>
<evidence type="ECO:0000256" key="1">
    <source>
        <dbReference type="SAM" id="MobiDB-lite"/>
    </source>
</evidence>
<dbReference type="InterPro" id="IPR037176">
    <property type="entry name" value="Osmotin/thaumatin-like_sf"/>
</dbReference>
<sequence>MKILNYRNLVNVYMLLILGIVLVSGQTITSMSPSKGSIAGGTLVTLKGTGFDQSKAVGIFFKDTNNPNGIAVLGVSYSKSGDTITFKTPSRPNKGTFSVYLELKKGAKEIYSPTDFEYKLPEVNTMSPGSTSIKGGKKITIKGKYFTGATYVKFGKSGNTPISVNDSIITVMNPPHVAGNVSVSVDVQAKYVPVPFQFKYKNESIKNTYNLSLENLTGLGSSYKVYVLGYSTASQKYLTVDKNTKLGSFKKFSKETGYIESYELGKDIANITLSNTNEINGARIYFFVKDSTKVYQDNANKTKNGNLGFKYSASGTNVYQVKNPPQKAFPQYNYVEATFLKDQNLYIDASFVDGFFFPISILAEDKLGNELDRIGQTEGISSEQVIEAYRLFLKKKDVSKGYKDLIYTPKGELPVLLNPGMYLNDTVNALDTEFNKALQQMFTSTTMKMNIWQNGAAGFARNYKVTPVTKVFPGTTNTHSALEFTSSNATTLHVFNPVGFSVVSYKDVTSGTMLPILGKINDNTLTFKDPLPLDCGLKVGMYVNSGGGSTDGVTKITAISKTKKKITSVTLNSSTNYSNYFQYKFSKAPTHYYYSPGHMVFAGLGLFADGPFRYSDANNQIVVNGLENQISTALNRGVALVKFADVTSPGRTTTNWGDETAWYPAKQPQNMFSYFMHTAKVGDKHIFSLPKNPVKSSRGPLMAKAYGFAYDENPIGGNQNNQPQVPSEFPGAYPEKTTQLKLSLGPWKTKKKQ</sequence>
<dbReference type="InterPro" id="IPR031148">
    <property type="entry name" value="Plexin"/>
</dbReference>
<dbReference type="AlphaFoldDB" id="A0A238UAF0"/>
<keyword evidence="2" id="KW-0812">Transmembrane</keyword>
<proteinExistence type="predicted"/>
<dbReference type="GO" id="GO:0030334">
    <property type="term" value="P:regulation of cell migration"/>
    <property type="evidence" value="ECO:0007669"/>
    <property type="project" value="TreeGrafter"/>
</dbReference>
<dbReference type="InterPro" id="IPR013783">
    <property type="entry name" value="Ig-like_fold"/>
</dbReference>
<feature type="domain" description="GH64" evidence="3">
    <location>
        <begin position="206"/>
        <end position="505"/>
    </location>
</feature>
<dbReference type="InterPro" id="IPR014756">
    <property type="entry name" value="Ig_E-set"/>
</dbReference>
<evidence type="ECO:0000313" key="5">
    <source>
        <dbReference type="Proteomes" id="UP000215214"/>
    </source>
</evidence>
<keyword evidence="2" id="KW-1133">Transmembrane helix</keyword>
<dbReference type="CDD" id="cd00102">
    <property type="entry name" value="IPT"/>
    <property type="match status" value="1"/>
</dbReference>
<dbReference type="Proteomes" id="UP000215214">
    <property type="component" value="Chromosome TJEJU"/>
</dbReference>
<dbReference type="KEGG" id="tje:TJEJU_1659"/>
<dbReference type="PANTHER" id="PTHR22625:SF70">
    <property type="entry name" value="PLEXIN A, ISOFORM A"/>
    <property type="match status" value="1"/>
</dbReference>
<accession>A0A238UAF0</accession>
<dbReference type="SMART" id="SM00429">
    <property type="entry name" value="IPT"/>
    <property type="match status" value="2"/>
</dbReference>
<feature type="region of interest" description="Disordered" evidence="1">
    <location>
        <begin position="713"/>
        <end position="733"/>
    </location>
</feature>
<dbReference type="SUPFAM" id="SSF81296">
    <property type="entry name" value="E set domains"/>
    <property type="match status" value="2"/>
</dbReference>
<dbReference type="CDD" id="cd00603">
    <property type="entry name" value="IPT_PCSR"/>
    <property type="match status" value="1"/>
</dbReference>
<protein>
    <recommendedName>
        <fullName evidence="3">GH64 domain-containing protein</fullName>
    </recommendedName>
</protein>
<evidence type="ECO:0000313" key="4">
    <source>
        <dbReference type="EMBL" id="SNR15380.1"/>
    </source>
</evidence>
<dbReference type="Gene3D" id="2.60.110.10">
    <property type="entry name" value="Thaumatin"/>
    <property type="match status" value="1"/>
</dbReference>
<dbReference type="PANTHER" id="PTHR22625">
    <property type="entry name" value="PLEXIN"/>
    <property type="match status" value="1"/>
</dbReference>
<gene>
    <name evidence="4" type="ORF">TJEJU_1659</name>
</gene>
<dbReference type="EMBL" id="LT899436">
    <property type="protein sequence ID" value="SNR15380.1"/>
    <property type="molecule type" value="Genomic_DNA"/>
</dbReference>
<dbReference type="GO" id="GO:0005886">
    <property type="term" value="C:plasma membrane"/>
    <property type="evidence" value="ECO:0007669"/>
    <property type="project" value="TreeGrafter"/>
</dbReference>
<feature type="transmembrane region" description="Helical" evidence="2">
    <location>
        <begin position="12"/>
        <end position="29"/>
    </location>
</feature>
<dbReference type="GO" id="GO:0002116">
    <property type="term" value="C:semaphorin receptor complex"/>
    <property type="evidence" value="ECO:0007669"/>
    <property type="project" value="TreeGrafter"/>
</dbReference>
<keyword evidence="2" id="KW-0472">Membrane</keyword>